<dbReference type="PANTHER" id="PTHR31761">
    <property type="entry name" value="GROWTH ARREST AND DNA DAMAGE-INDUCIBLE PROTEINS-INTERACTING PROTEIN 1 GADD45GIP1"/>
    <property type="match status" value="1"/>
</dbReference>
<sequence length="269" mass="32387">MFRKEIVLSSHHRYSFLLRKVFKNYFSSNVPINIEKLEQESENVDLVETDIALKEEQIQLKRNKSRLRENDRRFLLETNPYPEDRHWHHGTIKYKRRLYGRYGKESGVDPAICWPTDQELQDVIEYEKVAYPYTILEMVKTAQESRNLKNIETAKRQQDILVKLSKLEGWKRDMEMRIAKKESEANAARQKKERLIEEVRKHFGYKVDPKDDKFKELLEKKEKEQKKIDKEARRKEREAKLMEKLKNKKKENKDTNEATSENIELTSNN</sequence>
<evidence type="ECO:0000256" key="1">
    <source>
        <dbReference type="ARBA" id="ARBA00004123"/>
    </source>
</evidence>
<dbReference type="GO" id="GO:1990904">
    <property type="term" value="C:ribonucleoprotein complex"/>
    <property type="evidence" value="ECO:0007669"/>
    <property type="project" value="UniProtKB-KW"/>
</dbReference>
<evidence type="ECO:0000256" key="7">
    <source>
        <dbReference type="ARBA" id="ARBA00023242"/>
    </source>
</evidence>
<gene>
    <name evidence="15" type="ORF">WA026_014833</name>
</gene>
<evidence type="ECO:0000256" key="3">
    <source>
        <dbReference type="ARBA" id="ARBA00005421"/>
    </source>
</evidence>
<dbReference type="InterPro" id="IPR043035">
    <property type="entry name" value="Ribosomal_mL64_sf"/>
</dbReference>
<reference evidence="15 16" key="1">
    <citation type="submission" date="2023-03" db="EMBL/GenBank/DDBJ databases">
        <title>Genome insight into feeding habits of ladybird beetles.</title>
        <authorList>
            <person name="Li H.-S."/>
            <person name="Huang Y.-H."/>
            <person name="Pang H."/>
        </authorList>
    </citation>
    <scope>NUCLEOTIDE SEQUENCE [LARGE SCALE GENOMIC DNA]</scope>
    <source>
        <strain evidence="15">SYSU_2023b</strain>
        <tissue evidence="15">Whole body</tissue>
    </source>
</reference>
<comment type="similarity">
    <text evidence="3">Belongs to the mitochondrion-specific ribosomal protein mL64 family.</text>
</comment>
<protein>
    <recommendedName>
        <fullName evidence="11">Large ribosomal subunit protein mL64</fullName>
    </recommendedName>
    <alternativeName>
        <fullName evidence="10">39S ribosomal protein L59, mitochondrial</fullName>
    </alternativeName>
    <alternativeName>
        <fullName evidence="12">Growth arrest and DNA damage-inducible proteins-interacting protein 1</fullName>
    </alternativeName>
</protein>
<evidence type="ECO:0000256" key="13">
    <source>
        <dbReference type="ARBA" id="ARBA00060144"/>
    </source>
</evidence>
<evidence type="ECO:0000313" key="16">
    <source>
        <dbReference type="Proteomes" id="UP001431783"/>
    </source>
</evidence>
<dbReference type="GO" id="GO:0005739">
    <property type="term" value="C:mitochondrion"/>
    <property type="evidence" value="ECO:0007669"/>
    <property type="project" value="UniProtKB-SubCell"/>
</dbReference>
<dbReference type="GO" id="GO:0005634">
    <property type="term" value="C:nucleus"/>
    <property type="evidence" value="ECO:0007669"/>
    <property type="project" value="UniProtKB-SubCell"/>
</dbReference>
<dbReference type="Pfam" id="PF10147">
    <property type="entry name" value="CR6_interact"/>
    <property type="match status" value="1"/>
</dbReference>
<dbReference type="Proteomes" id="UP001431783">
    <property type="component" value="Unassembled WGS sequence"/>
</dbReference>
<evidence type="ECO:0000256" key="4">
    <source>
        <dbReference type="ARBA" id="ARBA00022980"/>
    </source>
</evidence>
<dbReference type="PANTHER" id="PTHR31761:SF1">
    <property type="entry name" value="LARGE RIBOSOMAL SUBUNIT PROTEIN ML64"/>
    <property type="match status" value="1"/>
</dbReference>
<dbReference type="Gene3D" id="6.10.280.120">
    <property type="entry name" value="Growth arrest and DNA-damage-inducible proteins-interacting protein 1"/>
    <property type="match status" value="1"/>
</dbReference>
<keyword evidence="7" id="KW-0539">Nucleus</keyword>
<name>A0AAW1V2F1_9CUCU</name>
<evidence type="ECO:0000256" key="9">
    <source>
        <dbReference type="ARBA" id="ARBA00023306"/>
    </source>
</evidence>
<evidence type="ECO:0000256" key="14">
    <source>
        <dbReference type="SAM" id="MobiDB-lite"/>
    </source>
</evidence>
<dbReference type="InterPro" id="IPR018472">
    <property type="entry name" value="Ribosomal_mL64"/>
</dbReference>
<keyword evidence="5" id="KW-0175">Coiled coil</keyword>
<organism evidence="15 16">
    <name type="scientific">Henosepilachna vigintioctopunctata</name>
    <dbReference type="NCBI Taxonomy" id="420089"/>
    <lineage>
        <taxon>Eukaryota</taxon>
        <taxon>Metazoa</taxon>
        <taxon>Ecdysozoa</taxon>
        <taxon>Arthropoda</taxon>
        <taxon>Hexapoda</taxon>
        <taxon>Insecta</taxon>
        <taxon>Pterygota</taxon>
        <taxon>Neoptera</taxon>
        <taxon>Endopterygota</taxon>
        <taxon>Coleoptera</taxon>
        <taxon>Polyphaga</taxon>
        <taxon>Cucujiformia</taxon>
        <taxon>Coccinelloidea</taxon>
        <taxon>Coccinellidae</taxon>
        <taxon>Epilachninae</taxon>
        <taxon>Epilachnini</taxon>
        <taxon>Henosepilachna</taxon>
    </lineage>
</organism>
<keyword evidence="4" id="KW-0689">Ribosomal protein</keyword>
<evidence type="ECO:0000256" key="11">
    <source>
        <dbReference type="ARBA" id="ARBA00035184"/>
    </source>
</evidence>
<evidence type="ECO:0000256" key="8">
    <source>
        <dbReference type="ARBA" id="ARBA00023274"/>
    </source>
</evidence>
<evidence type="ECO:0000256" key="10">
    <source>
        <dbReference type="ARBA" id="ARBA00030700"/>
    </source>
</evidence>
<feature type="compositionally biased region" description="Basic and acidic residues" evidence="14">
    <location>
        <begin position="242"/>
        <end position="256"/>
    </location>
</feature>
<keyword evidence="9" id="KW-0131">Cell cycle</keyword>
<comment type="subcellular location">
    <subcellularLocation>
        <location evidence="2">Mitochondrion</location>
    </subcellularLocation>
    <subcellularLocation>
        <location evidence="1">Nucleus</location>
    </subcellularLocation>
</comment>
<evidence type="ECO:0000256" key="6">
    <source>
        <dbReference type="ARBA" id="ARBA00023128"/>
    </source>
</evidence>
<evidence type="ECO:0000313" key="15">
    <source>
        <dbReference type="EMBL" id="KAK9886049.1"/>
    </source>
</evidence>
<evidence type="ECO:0000256" key="12">
    <source>
        <dbReference type="ARBA" id="ARBA00035485"/>
    </source>
</evidence>
<keyword evidence="16" id="KW-1185">Reference proteome</keyword>
<comment type="function">
    <text evidence="13">Acts as a negative regulator of G1 to S cell cycle phase progression by inhibiting cyclin-dependent kinases. Inhibitory effects are additive with GADD45 proteins but also occur in the absence of GADD45 proteins. Acts as a repressor of the orphan nuclear receptor NR4A1 by inhibiting AB domain-mediated transcriptional activity. May be involved in the hormone-mediated regulation of NR4A1 transcriptional activity. May play a role in mitochondrial protein synthesis.</text>
</comment>
<feature type="compositionally biased region" description="Polar residues" evidence="14">
    <location>
        <begin position="257"/>
        <end position="269"/>
    </location>
</feature>
<feature type="region of interest" description="Disordered" evidence="14">
    <location>
        <begin position="242"/>
        <end position="269"/>
    </location>
</feature>
<evidence type="ECO:0000256" key="5">
    <source>
        <dbReference type="ARBA" id="ARBA00023054"/>
    </source>
</evidence>
<dbReference type="GO" id="GO:0005840">
    <property type="term" value="C:ribosome"/>
    <property type="evidence" value="ECO:0007669"/>
    <property type="project" value="UniProtKB-KW"/>
</dbReference>
<keyword evidence="6" id="KW-0496">Mitochondrion</keyword>
<comment type="caution">
    <text evidence="15">The sequence shown here is derived from an EMBL/GenBank/DDBJ whole genome shotgun (WGS) entry which is preliminary data.</text>
</comment>
<dbReference type="AlphaFoldDB" id="A0AAW1V2F1"/>
<accession>A0AAW1V2F1</accession>
<keyword evidence="8" id="KW-0687">Ribonucleoprotein</keyword>
<evidence type="ECO:0000256" key="2">
    <source>
        <dbReference type="ARBA" id="ARBA00004173"/>
    </source>
</evidence>
<proteinExistence type="inferred from homology"/>
<dbReference type="EMBL" id="JARQZJ010000098">
    <property type="protein sequence ID" value="KAK9886049.1"/>
    <property type="molecule type" value="Genomic_DNA"/>
</dbReference>